<evidence type="ECO:0000256" key="4">
    <source>
        <dbReference type="HAMAP-Rule" id="MF_01698"/>
    </source>
</evidence>
<keyword evidence="2 4" id="KW-0677">Repeat</keyword>
<organism evidence="6 7">
    <name type="scientific">Luteipulveratus flavus</name>
    <dbReference type="NCBI Taxonomy" id="3031728"/>
    <lineage>
        <taxon>Bacteria</taxon>
        <taxon>Bacillati</taxon>
        <taxon>Actinomycetota</taxon>
        <taxon>Actinomycetes</taxon>
        <taxon>Micrococcales</taxon>
        <taxon>Dermacoccaceae</taxon>
        <taxon>Luteipulveratus</taxon>
    </lineage>
</organism>
<comment type="similarity">
    <text evidence="4">Belongs to the acetyltransferase family. MshD subfamily.</text>
</comment>
<dbReference type="InterPro" id="IPR050276">
    <property type="entry name" value="MshD_Acetyltransferase"/>
</dbReference>
<protein>
    <recommendedName>
        <fullName evidence="4">Mycothiol acetyltransferase</fullName>
        <shortName evidence="4">MSH acetyltransferase</shortName>
        <ecNumber evidence="4">2.3.1.189</ecNumber>
    </recommendedName>
    <alternativeName>
        <fullName evidence="4">Mycothiol synthase</fullName>
    </alternativeName>
</protein>
<keyword evidence="1 4" id="KW-0808">Transferase</keyword>
<comment type="caution">
    <text evidence="4">Lacks conserved residue(s) required for the propagation of feature annotation.</text>
</comment>
<name>A0ABT6C9J5_9MICO</name>
<feature type="binding site" evidence="4">
    <location>
        <position position="261"/>
    </location>
    <ligand>
        <name>1D-myo-inositol 2-(L-cysteinylamino)-2-deoxy-alpha-D-glucopyranoside</name>
        <dbReference type="ChEBI" id="CHEBI:58887"/>
    </ligand>
</feature>
<dbReference type="Pfam" id="PF00583">
    <property type="entry name" value="Acetyltransf_1"/>
    <property type="match status" value="2"/>
</dbReference>
<feature type="domain" description="N-acetyltransferase" evidence="5">
    <location>
        <begin position="148"/>
        <end position="297"/>
    </location>
</feature>
<dbReference type="PANTHER" id="PTHR43617">
    <property type="entry name" value="L-AMINO ACID N-ACETYLTRANSFERASE"/>
    <property type="match status" value="1"/>
</dbReference>
<dbReference type="CDD" id="cd04301">
    <property type="entry name" value="NAT_SF"/>
    <property type="match status" value="2"/>
</dbReference>
<keyword evidence="3 4" id="KW-0012">Acyltransferase</keyword>
<dbReference type="GO" id="GO:0035447">
    <property type="term" value="F:mycothiol synthase activity"/>
    <property type="evidence" value="ECO:0007669"/>
    <property type="project" value="UniProtKB-EC"/>
</dbReference>
<dbReference type="HAMAP" id="MF_01698">
    <property type="entry name" value="MshD"/>
    <property type="match status" value="1"/>
</dbReference>
<evidence type="ECO:0000313" key="6">
    <source>
        <dbReference type="EMBL" id="MDF8265565.1"/>
    </source>
</evidence>
<evidence type="ECO:0000256" key="1">
    <source>
        <dbReference type="ARBA" id="ARBA00022679"/>
    </source>
</evidence>
<dbReference type="InterPro" id="IPR000182">
    <property type="entry name" value="GNAT_dom"/>
</dbReference>
<sequence>MQQSTALSPAQVDAVHAVAQAAAAADGVAPLSEETLLALDRTPGGDGTTATYLTVVTDGTLVGYGHVAPDGSSEIVVHPDSRRHGHGRALLEGALGVRSDVRVWAHGNLAPARALAASLALEPVRELWRMSLDVESHPAPEPVVPRGFRARSFEPGRDEQAWLDVNSRAFAHHPEQGRMTLADLRDRMDQPWFDPAGLILVEDQKSGALAASHWTKIADEGGEVYVVAVDPAYQGRGLGGVVTALGLRHLASRGVARIDLYVEGDNAPALATYRRLGFEQSALDVMYSRTVHERLPR</sequence>
<dbReference type="EC" id="2.3.1.189" evidence="4"/>
<dbReference type="RefSeq" id="WP_277192881.1">
    <property type="nucleotide sequence ID" value="NZ_JAROAV010000037.1"/>
</dbReference>
<evidence type="ECO:0000256" key="3">
    <source>
        <dbReference type="ARBA" id="ARBA00023315"/>
    </source>
</evidence>
<evidence type="ECO:0000256" key="2">
    <source>
        <dbReference type="ARBA" id="ARBA00022737"/>
    </source>
</evidence>
<comment type="catalytic activity">
    <reaction evidence="4">
        <text>1D-myo-inositol 2-(L-cysteinylamino)-2-deoxy-alpha-D-glucopyranoside + acetyl-CoA = mycothiol + CoA + H(+)</text>
        <dbReference type="Rhea" id="RHEA:26172"/>
        <dbReference type="ChEBI" id="CHEBI:15378"/>
        <dbReference type="ChEBI" id="CHEBI:16768"/>
        <dbReference type="ChEBI" id="CHEBI:57287"/>
        <dbReference type="ChEBI" id="CHEBI:57288"/>
        <dbReference type="ChEBI" id="CHEBI:58887"/>
        <dbReference type="EC" id="2.3.1.189"/>
    </reaction>
</comment>
<feature type="binding site" evidence="4">
    <location>
        <position position="223"/>
    </location>
    <ligand>
        <name>1D-myo-inositol 2-(L-cysteinylamino)-2-deoxy-alpha-D-glucopyranoside</name>
        <dbReference type="ChEBI" id="CHEBI:58887"/>
    </ligand>
</feature>
<gene>
    <name evidence="4 6" type="primary">mshD</name>
    <name evidence="6" type="ORF">P4R38_15045</name>
</gene>
<accession>A0ABT6C9J5</accession>
<comment type="subunit">
    <text evidence="4">Monomer.</text>
</comment>
<feature type="binding site" evidence="4">
    <location>
        <position position="175"/>
    </location>
    <ligand>
        <name>1D-myo-inositol 2-(L-cysteinylamino)-2-deoxy-alpha-D-glucopyranoside</name>
        <dbReference type="ChEBI" id="CHEBI:58887"/>
    </ligand>
</feature>
<dbReference type="NCBIfam" id="TIGR03448">
    <property type="entry name" value="mycothiol_MshD"/>
    <property type="match status" value="1"/>
</dbReference>
<comment type="function">
    <text evidence="4">Catalyzes the transfer of acetyl from acetyl-CoA to desacetylmycothiol (Cys-GlcN-Ins) to form mycothiol.</text>
</comment>
<dbReference type="InterPro" id="IPR016181">
    <property type="entry name" value="Acyl_CoA_acyltransferase"/>
</dbReference>
<evidence type="ECO:0000259" key="5">
    <source>
        <dbReference type="PROSITE" id="PS51186"/>
    </source>
</evidence>
<dbReference type="PANTHER" id="PTHR43617:SF31">
    <property type="entry name" value="MYCOTHIOL ACETYLTRANSFERASE"/>
    <property type="match status" value="1"/>
</dbReference>
<reference evidence="6 7" key="1">
    <citation type="submission" date="2023-03" db="EMBL/GenBank/DDBJ databases">
        <title>YIM 133296 draft genome.</title>
        <authorList>
            <person name="Xiong L."/>
        </authorList>
    </citation>
    <scope>NUCLEOTIDE SEQUENCE [LARGE SCALE GENOMIC DNA]</scope>
    <source>
        <strain evidence="6 7">YIM 133296</strain>
    </source>
</reference>
<dbReference type="Proteomes" id="UP001528912">
    <property type="component" value="Unassembled WGS sequence"/>
</dbReference>
<dbReference type="InterPro" id="IPR017813">
    <property type="entry name" value="Mycothiol_AcTrfase"/>
</dbReference>
<proteinExistence type="inferred from homology"/>
<feature type="binding site" evidence="4">
    <location>
        <position position="33"/>
    </location>
    <ligand>
        <name>1D-myo-inositol 2-(L-cysteinylamino)-2-deoxy-alpha-D-glucopyranoside</name>
        <dbReference type="ChEBI" id="CHEBI:58887"/>
    </ligand>
</feature>
<dbReference type="PIRSF" id="PIRSF021524">
    <property type="entry name" value="MSH_acetyltransferase"/>
    <property type="match status" value="1"/>
</dbReference>
<dbReference type="EMBL" id="JAROAV010000037">
    <property type="protein sequence ID" value="MDF8265565.1"/>
    <property type="molecule type" value="Genomic_DNA"/>
</dbReference>
<evidence type="ECO:0000313" key="7">
    <source>
        <dbReference type="Proteomes" id="UP001528912"/>
    </source>
</evidence>
<keyword evidence="7" id="KW-1185">Reference proteome</keyword>
<dbReference type="SUPFAM" id="SSF55729">
    <property type="entry name" value="Acyl-CoA N-acyltransferases (Nat)"/>
    <property type="match status" value="1"/>
</dbReference>
<feature type="domain" description="N-acetyltransferase" evidence="5">
    <location>
        <begin position="5"/>
        <end position="135"/>
    </location>
</feature>
<dbReference type="PROSITE" id="PS51186">
    <property type="entry name" value="GNAT"/>
    <property type="match status" value="2"/>
</dbReference>
<dbReference type="Gene3D" id="3.40.630.30">
    <property type="match status" value="1"/>
</dbReference>
<feature type="binding site" evidence="4">
    <location>
        <begin position="227"/>
        <end position="229"/>
    </location>
    <ligand>
        <name>acetyl-CoA</name>
        <dbReference type="ChEBI" id="CHEBI:57288"/>
        <label>2</label>
    </ligand>
</feature>
<feature type="binding site" evidence="4">
    <location>
        <begin position="75"/>
        <end position="77"/>
    </location>
    <ligand>
        <name>acetyl-CoA</name>
        <dbReference type="ChEBI" id="CHEBI:57288"/>
        <label>1</label>
    </ligand>
</feature>
<feature type="binding site" evidence="4">
    <location>
        <position position="216"/>
    </location>
    <ligand>
        <name>1D-myo-inositol 2-(L-cysteinylamino)-2-deoxy-alpha-D-glucopyranoside</name>
        <dbReference type="ChEBI" id="CHEBI:58887"/>
    </ligand>
</feature>
<comment type="caution">
    <text evidence="6">The sequence shown here is derived from an EMBL/GenBank/DDBJ whole genome shotgun (WGS) entry which is preliminary data.</text>
</comment>